<dbReference type="PROSITE" id="PS51375">
    <property type="entry name" value="PPR"/>
    <property type="match status" value="8"/>
</dbReference>
<proteinExistence type="inferred from homology"/>
<comment type="caution">
    <text evidence="4">The sequence shown here is derived from an EMBL/GenBank/DDBJ whole genome shotgun (WGS) entry which is preliminary data.</text>
</comment>
<feature type="repeat" description="PPR" evidence="3">
    <location>
        <begin position="114"/>
        <end position="148"/>
    </location>
</feature>
<name>A0AAN8V2R3_9MAGN</name>
<feature type="repeat" description="PPR" evidence="3">
    <location>
        <begin position="203"/>
        <end position="237"/>
    </location>
</feature>
<dbReference type="Pfam" id="PF13041">
    <property type="entry name" value="PPR_2"/>
    <property type="match status" value="2"/>
</dbReference>
<dbReference type="InterPro" id="IPR002885">
    <property type="entry name" value="PPR_rpt"/>
</dbReference>
<evidence type="ECO:0000256" key="1">
    <source>
        <dbReference type="ARBA" id="ARBA00007626"/>
    </source>
</evidence>
<dbReference type="PANTHER" id="PTHR47939:SF13">
    <property type="entry name" value="OS03G0201400 PROTEIN"/>
    <property type="match status" value="1"/>
</dbReference>
<keyword evidence="2" id="KW-0677">Repeat</keyword>
<dbReference type="SUPFAM" id="SSF81901">
    <property type="entry name" value="HCP-like"/>
    <property type="match status" value="1"/>
</dbReference>
<accession>A0AAN8V2R3</accession>
<dbReference type="Proteomes" id="UP001370490">
    <property type="component" value="Unassembled WGS sequence"/>
</dbReference>
<protein>
    <submittedName>
        <fullName evidence="4">Pentatricopeptide repeat</fullName>
    </submittedName>
</protein>
<feature type="repeat" description="PPR" evidence="3">
    <location>
        <begin position="168"/>
        <end position="202"/>
    </location>
</feature>
<dbReference type="InterPro" id="IPR050667">
    <property type="entry name" value="PPR-containing_protein"/>
</dbReference>
<evidence type="ECO:0000313" key="5">
    <source>
        <dbReference type="Proteomes" id="UP001370490"/>
    </source>
</evidence>
<evidence type="ECO:0000313" key="4">
    <source>
        <dbReference type="EMBL" id="KAK6925539.1"/>
    </source>
</evidence>
<reference evidence="4 5" key="1">
    <citation type="submission" date="2023-12" db="EMBL/GenBank/DDBJ databases">
        <title>A high-quality genome assembly for Dillenia turbinata (Dilleniales).</title>
        <authorList>
            <person name="Chanderbali A."/>
        </authorList>
    </citation>
    <scope>NUCLEOTIDE SEQUENCE [LARGE SCALE GENOMIC DNA]</scope>
    <source>
        <strain evidence="4">LSX21</strain>
        <tissue evidence="4">Leaf</tissue>
    </source>
</reference>
<dbReference type="InterPro" id="IPR011990">
    <property type="entry name" value="TPR-like_helical_dom_sf"/>
</dbReference>
<feature type="repeat" description="PPR" evidence="3">
    <location>
        <begin position="79"/>
        <end position="113"/>
    </location>
</feature>
<dbReference type="NCBIfam" id="TIGR00756">
    <property type="entry name" value="PPR"/>
    <property type="match status" value="5"/>
</dbReference>
<dbReference type="Pfam" id="PF01535">
    <property type="entry name" value="PPR"/>
    <property type="match status" value="2"/>
</dbReference>
<feature type="repeat" description="PPR" evidence="3">
    <location>
        <begin position="310"/>
        <end position="344"/>
    </location>
</feature>
<sequence>MEVKGVFPDTVTYNTLINAHCRKGLMKEAFELMNSMLDKGLKPGVYTYNAIINGLCKNGNHTRAREVLGEMLQSGLFPDIATYNIWVLDCCRRAKISEEGQLFAEMSCLNIFPDLISYSSLIGLLSRKGHLDRTLAYCRDMKHAGLGLMCEEAMKMRDEMIEQGCSMDVVTYNTLLNGLCNERLLCDATLLFDEIVEKGISPYFCTYSALIHGYCEDGNMDKALSFFQMMNERDIKSDTVTYGMLLDGFCKSGKMEKAYKLWGGVADAFRLWDEMVEKGIGPGLITCNTGRMYEADLMLRKMTDSGANPDRSTYMSLINDHLSQDNLKQAFYCHDEMLQMGFMPDD</sequence>
<feature type="repeat" description="PPR" evidence="3">
    <location>
        <begin position="9"/>
        <end position="43"/>
    </location>
</feature>
<dbReference type="EMBL" id="JBAMMX010000015">
    <property type="protein sequence ID" value="KAK6925539.1"/>
    <property type="molecule type" value="Genomic_DNA"/>
</dbReference>
<evidence type="ECO:0000256" key="2">
    <source>
        <dbReference type="ARBA" id="ARBA00022737"/>
    </source>
</evidence>
<keyword evidence="5" id="KW-1185">Reference proteome</keyword>
<organism evidence="4 5">
    <name type="scientific">Dillenia turbinata</name>
    <dbReference type="NCBI Taxonomy" id="194707"/>
    <lineage>
        <taxon>Eukaryota</taxon>
        <taxon>Viridiplantae</taxon>
        <taxon>Streptophyta</taxon>
        <taxon>Embryophyta</taxon>
        <taxon>Tracheophyta</taxon>
        <taxon>Spermatophyta</taxon>
        <taxon>Magnoliopsida</taxon>
        <taxon>eudicotyledons</taxon>
        <taxon>Gunneridae</taxon>
        <taxon>Pentapetalae</taxon>
        <taxon>Dilleniales</taxon>
        <taxon>Dilleniaceae</taxon>
        <taxon>Dillenia</taxon>
    </lineage>
</organism>
<dbReference type="AlphaFoldDB" id="A0AAN8V2R3"/>
<feature type="repeat" description="PPR" evidence="3">
    <location>
        <begin position="44"/>
        <end position="78"/>
    </location>
</feature>
<dbReference type="Pfam" id="PF12854">
    <property type="entry name" value="PPR_1"/>
    <property type="match status" value="1"/>
</dbReference>
<dbReference type="PANTHER" id="PTHR47939">
    <property type="entry name" value="MEMBRANE-ASSOCIATED SALT-INDUCIBLE PROTEIN-LIKE"/>
    <property type="match status" value="1"/>
</dbReference>
<dbReference type="Gene3D" id="1.25.40.10">
    <property type="entry name" value="Tetratricopeptide repeat domain"/>
    <property type="match status" value="4"/>
</dbReference>
<comment type="similarity">
    <text evidence="1">Belongs to the PPR family. P subfamily.</text>
</comment>
<feature type="repeat" description="PPR" evidence="3">
    <location>
        <begin position="238"/>
        <end position="268"/>
    </location>
</feature>
<evidence type="ECO:0000256" key="3">
    <source>
        <dbReference type="PROSITE-ProRule" id="PRU00708"/>
    </source>
</evidence>
<gene>
    <name evidence="4" type="ORF">RJ641_007258</name>
</gene>